<feature type="domain" description="PG-1098 ferredoxin-like" evidence="2">
    <location>
        <begin position="275"/>
        <end position="318"/>
    </location>
</feature>
<proteinExistence type="predicted"/>
<dbReference type="GO" id="GO:0008168">
    <property type="term" value="F:methyltransferase activity"/>
    <property type="evidence" value="ECO:0007669"/>
    <property type="project" value="UniProtKB-KW"/>
</dbReference>
<comment type="caution">
    <text evidence="3">The sequence shown here is derived from an EMBL/GenBank/DDBJ whole genome shotgun (WGS) entry which is preliminary data.</text>
</comment>
<dbReference type="CDD" id="cd02440">
    <property type="entry name" value="AdoMet_MTases"/>
    <property type="match status" value="1"/>
</dbReference>
<keyword evidence="3" id="KW-0489">Methyltransferase</keyword>
<reference evidence="3 4" key="1">
    <citation type="submission" date="2018-11" db="EMBL/GenBank/DDBJ databases">
        <title>Novel bacteria species description.</title>
        <authorList>
            <person name="Han J.-H."/>
        </authorList>
    </citation>
    <scope>NUCLEOTIDE SEQUENCE [LARGE SCALE GENOMIC DNA]</scope>
    <source>
        <strain evidence="3 4">KCTC23259</strain>
    </source>
</reference>
<dbReference type="Pfam" id="PF18096">
    <property type="entry name" value="Thump_like"/>
    <property type="match status" value="1"/>
</dbReference>
<evidence type="ECO:0000313" key="3">
    <source>
        <dbReference type="EMBL" id="MCP9761532.1"/>
    </source>
</evidence>
<accession>A0AAE3GYS1</accession>
<dbReference type="EMBL" id="RJUF01000001">
    <property type="protein sequence ID" value="MCP9761532.1"/>
    <property type="molecule type" value="Genomic_DNA"/>
</dbReference>
<dbReference type="Pfam" id="PF22013">
    <property type="entry name" value="PG_1098_Fer"/>
    <property type="match status" value="1"/>
</dbReference>
<dbReference type="GO" id="GO:0032259">
    <property type="term" value="P:methylation"/>
    <property type="evidence" value="ECO:0007669"/>
    <property type="project" value="UniProtKB-KW"/>
</dbReference>
<dbReference type="InterPro" id="IPR054168">
    <property type="entry name" value="PG_1098_Fer"/>
</dbReference>
<dbReference type="InterPro" id="IPR029063">
    <property type="entry name" value="SAM-dependent_MTases_sf"/>
</dbReference>
<evidence type="ECO:0000259" key="2">
    <source>
        <dbReference type="Pfam" id="PF22013"/>
    </source>
</evidence>
<organism evidence="3 4">
    <name type="scientific">Lacihabitans soyangensis</name>
    <dbReference type="NCBI Taxonomy" id="869394"/>
    <lineage>
        <taxon>Bacteria</taxon>
        <taxon>Pseudomonadati</taxon>
        <taxon>Bacteroidota</taxon>
        <taxon>Cytophagia</taxon>
        <taxon>Cytophagales</taxon>
        <taxon>Leadbetterellaceae</taxon>
        <taxon>Lacihabitans</taxon>
    </lineage>
</organism>
<feature type="domain" description="THUMP-like" evidence="1">
    <location>
        <begin position="319"/>
        <end position="389"/>
    </location>
</feature>
<dbReference type="Gene3D" id="3.40.50.150">
    <property type="entry name" value="Vaccinia Virus protein VP39"/>
    <property type="match status" value="1"/>
</dbReference>
<dbReference type="InterPro" id="IPR041497">
    <property type="entry name" value="Thump-like"/>
</dbReference>
<name>A0AAE3GYS1_9BACT</name>
<keyword evidence="4" id="KW-1185">Reference proteome</keyword>
<dbReference type="Proteomes" id="UP001204144">
    <property type="component" value="Unassembled WGS sequence"/>
</dbReference>
<dbReference type="SUPFAM" id="SSF53335">
    <property type="entry name" value="S-adenosyl-L-methionine-dependent methyltransferases"/>
    <property type="match status" value="1"/>
</dbReference>
<sequence length="395" mass="45172">MNLEILIKAAQIANQLDKIDPKEFVLKNPLKIDSDLLKLVVNQAIFNQTLAQKIPEWQDKNLLAPAKISLEQCSSQITAEYKSQKVNGRLGIDLTGGLGVDSYFFAKKFQSFVHNEINQELSKIVEYNYQQLNIKNVKHSNSKAEELNFSEHVDFFYLDPARRDAANRKMVSLKDCQPNLIEIKDKLLQNAKMVMVKYSPMLDIKDTIALLQHVKEVIILSEKNEVKELVFTLTNELCEDPTISCVNLGSSQSEFSFKYTHENIIHLQFKEPRAYLYEPNASIMKAGGFKSIAANFEIDKIAANSHLYSSETLKNDFPGRIFKIENVINFDKKLLNKVIETKKANVSTRNFPFSPDEIKKQLGLKDGGDKYLFFTENHNKKKIVLICSKIQNTLK</sequence>
<gene>
    <name evidence="3" type="ORF">EGI31_01105</name>
</gene>
<dbReference type="RefSeq" id="WP_255035268.1">
    <property type="nucleotide sequence ID" value="NZ_RJUF01000001.1"/>
</dbReference>
<evidence type="ECO:0000313" key="4">
    <source>
        <dbReference type="Proteomes" id="UP001204144"/>
    </source>
</evidence>
<keyword evidence="3" id="KW-0808">Transferase</keyword>
<dbReference type="AlphaFoldDB" id="A0AAE3GYS1"/>
<evidence type="ECO:0000259" key="1">
    <source>
        <dbReference type="Pfam" id="PF18096"/>
    </source>
</evidence>
<dbReference type="Gene3D" id="1.10.10.1110">
    <property type="entry name" value="Methyltransferase PG1098, N-terminal domain"/>
    <property type="match status" value="1"/>
</dbReference>
<protein>
    <submittedName>
        <fullName evidence="3">SAM-dependent methyltransferase</fullName>
    </submittedName>
</protein>